<dbReference type="EMBL" id="JAOANI010000028">
    <property type="protein sequence ID" value="MCT7360801.1"/>
    <property type="molecule type" value="Genomic_DNA"/>
</dbReference>
<keyword evidence="2" id="KW-1185">Reference proteome</keyword>
<gene>
    <name evidence="1" type="ORF">NYR02_17405</name>
</gene>
<dbReference type="AlphaFoldDB" id="A0A9X2WHW7"/>
<comment type="caution">
    <text evidence="1">The sequence shown here is derived from an EMBL/GenBank/DDBJ whole genome shotgun (WGS) entry which is preliminary data.</text>
</comment>
<protein>
    <submittedName>
        <fullName evidence="1">Uncharacterized protein</fullName>
    </submittedName>
</protein>
<accession>A0A9X2WHW7</accession>
<reference evidence="1" key="1">
    <citation type="journal article" date="2022" name="Front. Microbiol.">
        <title>Genome-based taxonomic rearrangement of Oceanobacter-related bacteria including the description of Thalassolituus hydrocarbonoclasticus sp. nov. and Thalassolituus pacificus sp. nov. and emended description of the genus Thalassolituus.</title>
        <authorList>
            <person name="Dong C."/>
            <person name="Wei L."/>
            <person name="Wang J."/>
            <person name="Lai Q."/>
            <person name="Huang Z."/>
            <person name="Shao Z."/>
        </authorList>
    </citation>
    <scope>NUCLEOTIDE SEQUENCE</scope>
    <source>
        <strain evidence="1">59MF3M-4</strain>
    </source>
</reference>
<proteinExistence type="predicted"/>
<evidence type="ECO:0000313" key="2">
    <source>
        <dbReference type="Proteomes" id="UP001147830"/>
    </source>
</evidence>
<name>A0A9X2WHW7_9GAMM</name>
<organism evidence="1 2">
    <name type="scientific">Thalassolituus pacificus</name>
    <dbReference type="NCBI Taxonomy" id="2975440"/>
    <lineage>
        <taxon>Bacteria</taxon>
        <taxon>Pseudomonadati</taxon>
        <taxon>Pseudomonadota</taxon>
        <taxon>Gammaproteobacteria</taxon>
        <taxon>Oceanospirillales</taxon>
        <taxon>Oceanospirillaceae</taxon>
        <taxon>Thalassolituus</taxon>
    </lineage>
</organism>
<evidence type="ECO:0000313" key="1">
    <source>
        <dbReference type="EMBL" id="MCT7360801.1"/>
    </source>
</evidence>
<sequence length="224" mass="25520">MTPLLSLIIIAAIIGLLLTLMLVDRGSRGAELSSLADQLGLAYRPYASISQRIRDAHFQLLDIGQFRNFRHLLEGRLDDDDSRYLNLFDYSLITAGGASTQTVILLPCPIPKGCAFSICRKRWLQEDVFSESQHKKLEPLSEQQKPLLLRQWQLHSSYGERLWALLKPEVCDWLLAHPHLHIEWADGILLLCRPHHVLPPAQVNEALQHALQFIQCLQHNAKTI</sequence>
<dbReference type="Proteomes" id="UP001147830">
    <property type="component" value="Unassembled WGS sequence"/>
</dbReference>
<dbReference type="RefSeq" id="WP_260977624.1">
    <property type="nucleotide sequence ID" value="NZ_JAOANI010000028.1"/>
</dbReference>
<reference evidence="1" key="2">
    <citation type="submission" date="2022-08" db="EMBL/GenBank/DDBJ databases">
        <authorList>
            <person name="Dong C."/>
        </authorList>
    </citation>
    <scope>NUCLEOTIDE SEQUENCE</scope>
    <source>
        <strain evidence="1">59MF3M-4</strain>
    </source>
</reference>